<evidence type="ECO:0000256" key="3">
    <source>
        <dbReference type="ARBA" id="ARBA00011245"/>
    </source>
</evidence>
<keyword evidence="5" id="KW-0813">Transport</keyword>
<organism evidence="10 11">
    <name type="scientific">Malassezia sympodialis (strain ATCC 42132)</name>
    <name type="common">Atopic eczema-associated yeast</name>
    <dbReference type="NCBI Taxonomy" id="1230383"/>
    <lineage>
        <taxon>Eukaryota</taxon>
        <taxon>Fungi</taxon>
        <taxon>Dikarya</taxon>
        <taxon>Basidiomycota</taxon>
        <taxon>Ustilaginomycotina</taxon>
        <taxon>Malasseziomycetes</taxon>
        <taxon>Malasseziales</taxon>
        <taxon>Malasseziaceae</taxon>
        <taxon>Malassezia</taxon>
    </lineage>
</organism>
<comment type="function">
    <text evidence="1">Catalyzes the intermembrane transfer of phosphatidylglycerol and phosphatidylinositol.</text>
</comment>
<dbReference type="OrthoDB" id="6409159at2759"/>
<evidence type="ECO:0000256" key="8">
    <source>
        <dbReference type="SAM" id="SignalP"/>
    </source>
</evidence>
<dbReference type="Pfam" id="PF02221">
    <property type="entry name" value="E1_DerP2_DerF2"/>
    <property type="match status" value="1"/>
</dbReference>
<feature type="chain" id="PRO_5013337328" description="Phosphatidylglycerol/phosphatidylinositol transfer protein" evidence="8">
    <location>
        <begin position="17"/>
        <end position="210"/>
    </location>
</feature>
<dbReference type="CDD" id="cd00917">
    <property type="entry name" value="PG-PI_TP"/>
    <property type="match status" value="1"/>
</dbReference>
<evidence type="ECO:0000256" key="4">
    <source>
        <dbReference type="ARBA" id="ARBA00016056"/>
    </source>
</evidence>
<dbReference type="InterPro" id="IPR033917">
    <property type="entry name" value="ML_PG-PI_TP"/>
</dbReference>
<accession>A0A1M8A0H9</accession>
<evidence type="ECO:0000259" key="9">
    <source>
        <dbReference type="SMART" id="SM00737"/>
    </source>
</evidence>
<evidence type="ECO:0000256" key="2">
    <source>
        <dbReference type="ARBA" id="ARBA00006370"/>
    </source>
</evidence>
<name>A0A1M8A0H9_MALS4</name>
<gene>
    <name evidence="10" type="ORF">MSYG_0259</name>
</gene>
<dbReference type="Gene3D" id="2.70.220.10">
    <property type="entry name" value="Ganglioside GM2 activator"/>
    <property type="match status" value="2"/>
</dbReference>
<dbReference type="PANTHER" id="PTHR11306:SF0">
    <property type="entry name" value="PHOSPHATIDYLGLYCEROL_PHOSPHATIDYLINOSITOL TRANSFER PROTEIN"/>
    <property type="match status" value="1"/>
</dbReference>
<reference evidence="11" key="1">
    <citation type="journal article" date="2017" name="Nucleic Acids Res.">
        <title>Proteogenomics produces comprehensive and highly accurate protein-coding gene annotation in a complete genome assembly of Malassezia sympodialis.</title>
        <authorList>
            <person name="Zhu Y."/>
            <person name="Engstroem P.G."/>
            <person name="Tellgren-Roth C."/>
            <person name="Baudo C.D."/>
            <person name="Kennell J.C."/>
            <person name="Sun S."/>
            <person name="Billmyre R.B."/>
            <person name="Schroeder M.S."/>
            <person name="Andersson A."/>
            <person name="Holm T."/>
            <person name="Sigurgeirsson B."/>
            <person name="Wu G."/>
            <person name="Sankaranarayanan S.R."/>
            <person name="Siddharthan R."/>
            <person name="Sanyal K."/>
            <person name="Lundeberg J."/>
            <person name="Nystedt B."/>
            <person name="Boekhout T."/>
            <person name="Dawson T.L. Jr."/>
            <person name="Heitman J."/>
            <person name="Scheynius A."/>
            <person name="Lehtioe J."/>
        </authorList>
    </citation>
    <scope>NUCLEOTIDE SEQUENCE [LARGE SCALE GENOMIC DNA]</scope>
    <source>
        <strain evidence="11">ATCC 42132</strain>
    </source>
</reference>
<proteinExistence type="inferred from homology"/>
<dbReference type="AlphaFoldDB" id="A0A1M8A0H9"/>
<dbReference type="SMART" id="SM00737">
    <property type="entry name" value="ML"/>
    <property type="match status" value="1"/>
</dbReference>
<dbReference type="OMA" id="NGRITMH"/>
<dbReference type="SUPFAM" id="SSF81296">
    <property type="entry name" value="E set domains"/>
    <property type="match status" value="1"/>
</dbReference>
<dbReference type="EMBL" id="LT671821">
    <property type="protein sequence ID" value="SHO75925.1"/>
    <property type="molecule type" value="Genomic_DNA"/>
</dbReference>
<evidence type="ECO:0000313" key="11">
    <source>
        <dbReference type="Proteomes" id="UP000186303"/>
    </source>
</evidence>
<dbReference type="GO" id="GO:0032366">
    <property type="term" value="P:intracellular sterol transport"/>
    <property type="evidence" value="ECO:0007669"/>
    <property type="project" value="InterPro"/>
</dbReference>
<dbReference type="Proteomes" id="UP000186303">
    <property type="component" value="Chromosome 1"/>
</dbReference>
<evidence type="ECO:0000256" key="7">
    <source>
        <dbReference type="ARBA" id="ARBA00023055"/>
    </source>
</evidence>
<comment type="similarity">
    <text evidence="2">Belongs to the NPC2 family.</text>
</comment>
<evidence type="ECO:0000256" key="6">
    <source>
        <dbReference type="ARBA" id="ARBA00022729"/>
    </source>
</evidence>
<evidence type="ECO:0000256" key="1">
    <source>
        <dbReference type="ARBA" id="ARBA00002053"/>
    </source>
</evidence>
<feature type="domain" description="MD-2-related lipid-recognition" evidence="9">
    <location>
        <begin position="72"/>
        <end position="194"/>
    </location>
</feature>
<keyword evidence="7" id="KW-0445">Lipid transport</keyword>
<keyword evidence="6 8" id="KW-0732">Signal</keyword>
<dbReference type="InterPro" id="IPR003172">
    <property type="entry name" value="ML_dom"/>
</dbReference>
<feature type="signal peptide" evidence="8">
    <location>
        <begin position="1"/>
        <end position="16"/>
    </location>
</feature>
<comment type="subunit">
    <text evidence="3">Monomer.</text>
</comment>
<protein>
    <recommendedName>
        <fullName evidence="4">Phosphatidylglycerol/phosphatidylinositol transfer protein</fullName>
    </recommendedName>
</protein>
<sequence length="210" mass="23204">MRWVLWLSAAAAAVSASSLPTSRQVAFQAPEMSEPVDIVDMMAHEAHKKKIPLNAALEPVAPASHFRGSWTWTPCDYADAAVSVYSIETSPDPPVKGQNLTVRGVGDVHSEISEGATFDVQVRLGPLRVFSQKFDLCETLRENNVTVQCPVAPGHYDVTHTVYLPQQIPPAKFGIHVTGQTQDSRLIACLDFTVSFMRFVERWRAKLGWT</sequence>
<dbReference type="InterPro" id="IPR014756">
    <property type="entry name" value="Ig_E-set"/>
</dbReference>
<evidence type="ECO:0000313" key="10">
    <source>
        <dbReference type="EMBL" id="SHO75925.1"/>
    </source>
</evidence>
<dbReference type="InterPro" id="IPR036846">
    <property type="entry name" value="GM2-AP_sf"/>
</dbReference>
<evidence type="ECO:0000256" key="5">
    <source>
        <dbReference type="ARBA" id="ARBA00022448"/>
    </source>
</evidence>
<keyword evidence="11" id="KW-1185">Reference proteome</keyword>
<dbReference type="PANTHER" id="PTHR11306">
    <property type="entry name" value="NIEMANN PICK TYPE C2 PROTEIN NPC2-RELATED"/>
    <property type="match status" value="1"/>
</dbReference>
<dbReference type="GO" id="GO:0032934">
    <property type="term" value="F:sterol binding"/>
    <property type="evidence" value="ECO:0007669"/>
    <property type="project" value="InterPro"/>
</dbReference>
<dbReference type="InterPro" id="IPR039670">
    <property type="entry name" value="NPC2-like"/>
</dbReference>